<feature type="domain" description="SF4 helicase" evidence="1">
    <location>
        <begin position="36"/>
        <end position="299"/>
    </location>
</feature>
<dbReference type="Gene3D" id="3.40.50.300">
    <property type="entry name" value="P-loop containing nucleotide triphosphate hydrolases"/>
    <property type="match status" value="1"/>
</dbReference>
<dbReference type="Pfam" id="PF13481">
    <property type="entry name" value="AAA_25"/>
    <property type="match status" value="1"/>
</dbReference>
<evidence type="ECO:0000259" key="1">
    <source>
        <dbReference type="PROSITE" id="PS51199"/>
    </source>
</evidence>
<dbReference type="PANTHER" id="PTHR12873">
    <property type="entry name" value="T7-LIKE MITOCHONDRIAL DNA HELICASE"/>
    <property type="match status" value="1"/>
</dbReference>
<dbReference type="PROSITE" id="PS51199">
    <property type="entry name" value="SF4_HELICASE"/>
    <property type="match status" value="1"/>
</dbReference>
<reference evidence="2 3" key="1">
    <citation type="submission" date="2017-11" db="EMBL/GenBank/DDBJ databases">
        <title>Complete genome sequence of Herbaspirillum rubrisubalbicans DSM 11543.</title>
        <authorList>
            <person name="Chen M."/>
            <person name="An Q."/>
        </authorList>
    </citation>
    <scope>NUCLEOTIDE SEQUENCE [LARGE SCALE GENOMIC DNA]</scope>
    <source>
        <strain evidence="2 3">DSM 11543</strain>
    </source>
</reference>
<dbReference type="InterPro" id="IPR027417">
    <property type="entry name" value="P-loop_NTPase"/>
</dbReference>
<proteinExistence type="predicted"/>
<evidence type="ECO:0000313" key="2">
    <source>
        <dbReference type="EMBL" id="AYR23009.1"/>
    </source>
</evidence>
<dbReference type="InterPro" id="IPR027032">
    <property type="entry name" value="Twinkle-like"/>
</dbReference>
<dbReference type="PANTHER" id="PTHR12873:SF0">
    <property type="entry name" value="TWINKLE MTDNA HELICASE"/>
    <property type="match status" value="1"/>
</dbReference>
<dbReference type="InterPro" id="IPR007694">
    <property type="entry name" value="DNA_helicase_DnaB-like_C"/>
</dbReference>
<dbReference type="GO" id="GO:0043139">
    <property type="term" value="F:5'-3' DNA helicase activity"/>
    <property type="evidence" value="ECO:0007669"/>
    <property type="project" value="InterPro"/>
</dbReference>
<dbReference type="Proteomes" id="UP000269199">
    <property type="component" value="Chromosome"/>
</dbReference>
<organism evidence="2 3">
    <name type="scientific">Herbaspirillum rubrisubalbicans</name>
    <dbReference type="NCBI Taxonomy" id="80842"/>
    <lineage>
        <taxon>Bacteria</taxon>
        <taxon>Pseudomonadati</taxon>
        <taxon>Pseudomonadota</taxon>
        <taxon>Betaproteobacteria</taxon>
        <taxon>Burkholderiales</taxon>
        <taxon>Oxalobacteraceae</taxon>
        <taxon>Herbaspirillum</taxon>
    </lineage>
</organism>
<protein>
    <recommendedName>
        <fullName evidence="1">SF4 helicase domain-containing protein</fullName>
    </recommendedName>
</protein>
<gene>
    <name evidence="2" type="ORF">RC54_03880</name>
</gene>
<dbReference type="SUPFAM" id="SSF52540">
    <property type="entry name" value="P-loop containing nucleoside triphosphate hydrolases"/>
    <property type="match status" value="1"/>
</dbReference>
<dbReference type="AlphaFoldDB" id="A0AAD0U4J0"/>
<accession>A0AAD0U4J0</accession>
<dbReference type="EMBL" id="CP024996">
    <property type="protein sequence ID" value="AYR23009.1"/>
    <property type="molecule type" value="Genomic_DNA"/>
</dbReference>
<dbReference type="GO" id="GO:0005524">
    <property type="term" value="F:ATP binding"/>
    <property type="evidence" value="ECO:0007669"/>
    <property type="project" value="InterPro"/>
</dbReference>
<dbReference type="GO" id="GO:0003697">
    <property type="term" value="F:single-stranded DNA binding"/>
    <property type="evidence" value="ECO:0007669"/>
    <property type="project" value="InterPro"/>
</dbReference>
<evidence type="ECO:0000313" key="3">
    <source>
        <dbReference type="Proteomes" id="UP000269199"/>
    </source>
</evidence>
<name>A0AAD0U4J0_9BURK</name>
<dbReference type="GO" id="GO:0006260">
    <property type="term" value="P:DNA replication"/>
    <property type="evidence" value="ECO:0007669"/>
    <property type="project" value="InterPro"/>
</dbReference>
<sequence length="316" mass="35725">MEPMMHTIPDDIDFSAYMDEPPAEHRVVPASSLLDSVIDHFFKPSDAPKIQMGWRKTHGDFEFRPAEVSLWAGINGHGKSQVVGQVSLDLMDQHQRVCIASLEMAPPKVMARMARQAGGRLDVTVPFLKAFHRWTDNRLWIYDHVGSSDPRTILAVIRYAVEKFGVQHFVVDNLAKVIAQEDDYNGQKAFVNSLCTIAKDTGVHVHLVLHVKKGDSEHRMPGKFDIKGSGAIADLVDNIFIVWRNKAKEDEIRKGNHENVDAPDCIVNLEKQRHGETEGSYGLWFDPNSMQYLESRLDRPKVYRIDPGLTAAQVEF</sequence>